<dbReference type="Bgee" id="ENSNBRG00000022649">
    <property type="expression patterns" value="Expressed in brain"/>
</dbReference>
<name>A0A3Q4I733_NEOBR</name>
<dbReference type="InterPro" id="IPR041466">
    <property type="entry name" value="Dynein_AAA5_ext"/>
</dbReference>
<evidence type="ECO:0000256" key="4">
    <source>
        <dbReference type="ARBA" id="ARBA00022701"/>
    </source>
</evidence>
<dbReference type="InterPro" id="IPR035706">
    <property type="entry name" value="AAA_9"/>
</dbReference>
<sequence length="1617" mass="182355">MRRLAQSGAWGCFDEFNRIELPVLSVAAQQIYIVLQCKKNKKKQFVFTDGDVVDMDPEFGIFLTMNPGYAGRQELPENLKIQFRTVAMMVPDRAIIMRVKLASAGFRDNQVLSRKFYTLYKLCEEQLSKQVHYDFGLRNILSVLRTLGAVKRSNPSEPEKTVVMRVLRDMNLSKLVDEDEPLFMSLINDLFPGIVLDKAGYPDLESAIFNQAQQAGLIPHPPWILKLVQLYETQRVRHGMMTLGPSGAGKTACVHTLMKAMSECGSPHREMRMNPKAITAIYFIFFPQIVFEPHNIDNASPATVSRNGMVFMSSSVLSWRPILQAWLQKLAEQQASALKHCFDCCYQDLLDFVFTAVSPKMQVLECMYIKQTIDLLQGLLPAAQDKQGGHDHVGRMFVFAVMWSLGALLELDDRAKMEAFLKAHSSSLDLPPTQDNQTIFEFTVSEQGHWEHWSNKVPEYVYPKDHVPDYSSILVPNVDNVRTDFLMQTIMKQRKAVLLIGEQGTAKTVMIKGYTGKLDPELHLSKTVNFSSATLPGMFQRTLESYIDKRMGTTYGPPAGRRMTVFIDDINMPVINEWGDQITNEIVRQLMEQGGFYSLDRPGEFITVVDVQLVAAMIHPGGGRNDIPQRLKRQFSIFNCTLPSNSSIDKIFGTVAQGYFCPERGFPGPVCQLAAALVPTTRRVWQAVKAKMLPSPAKFHYIFNLRDLSRIWQGILTVKSEVCQSSELLSALFHHECCRAIADRFVDSGDRRAFSSIVEAVTVEDHGRALTEHAQWNSCFVDFLREAPEATGDEHEDAELEAPKLCPKTSAASSGGRVRRPITSQCSQDLVAEKCGEYFERFRRQTFVTPKSYLSFIDSYKLVYTEKIAHVGTLAERMQTGLCKLMEAEQSVSQLSEELLVKEKELAVASQRADQVLQEVTAKAQAAEKVKQQVQKVKDKAQLIVDEIEADKMAAESKLEAAKPALQAAEAALQTIKPADISTVMFDVSVLQDSITEEVVELLAPYLHMDDYNMETAKRICGNVAGLCSWTQAMVDFFSINKEVLPLKANLAMQEARLLVAQSELTKAQEQLDAKQLELDAVQVKCVCVTALRLSSLIKTELKSYVTPFLLQELNVIGLLVDNATVSEWNLQGLPSDDLSIQNGIVVTKASRYPLLIDPQGQGKTWIQNRERDQQLQVTSLNHKYFRSHLEDSLSLGRPLLLEDVGEELDPVLDNILDKNYIKSGSTYKVKVGDKEVDVMKGFTLYITTKMANPAYSPEVSARTAVVDFTVTQRGLEDQLLGRVILLEKQEMEAERVKLLEEVTSNKRKMQELEDSLLFRLTSTQGSLVEDQSLIEVLSVTKITAQEVSEKLTVAAETEVKINQAREEYRPVATRGSILYFLIVEMSLVNVMYQTSPRQFLGLFDSSMQNSARSQVTSKRISNIISFLTYQVYRYTARGLYEEHKLLFTLLLALKIDLQARIISHVEVLTFIKGGASLDLNSVESKPRRWILDQTWLNLVQLSSLPAFFQILNQVNQNERAWKAWFDHPAPEDAPLPDGYEEKLDTFRKLLLIRSWCPDRTIAQARRYISESLGQQYAEGSVLDLDTMLAESNNRTPMVCLLSMGSDPTENIERLAK</sequence>
<evidence type="ECO:0000256" key="8">
    <source>
        <dbReference type="ARBA" id="ARBA00023017"/>
    </source>
</evidence>
<dbReference type="FunFam" id="3.40.50.300:FF:000049">
    <property type="entry name" value="Dynein, axonemal, heavy chain 5"/>
    <property type="match status" value="1"/>
</dbReference>
<reference evidence="20" key="2">
    <citation type="submission" date="2025-09" db="UniProtKB">
        <authorList>
            <consortium name="Ensembl"/>
        </authorList>
    </citation>
    <scope>IDENTIFICATION</scope>
</reference>
<feature type="domain" description="Dynein heavy chain 3 AAA+ lid" evidence="19">
    <location>
        <begin position="684"/>
        <end position="762"/>
    </location>
</feature>
<dbReference type="Gene3D" id="1.10.472.130">
    <property type="match status" value="1"/>
</dbReference>
<dbReference type="InterPro" id="IPR026983">
    <property type="entry name" value="DHC"/>
</dbReference>
<feature type="domain" description="Dynein heavy chain coiled coil stalk" evidence="16">
    <location>
        <begin position="992"/>
        <end position="1081"/>
    </location>
</feature>
<comment type="subcellular location">
    <subcellularLocation>
        <location evidence="1">Cytoplasm</location>
        <location evidence="1">Cytoskeleton</location>
        <location evidence="1">Cilium axoneme</location>
    </subcellularLocation>
</comment>
<dbReference type="Gene3D" id="1.10.8.1220">
    <property type="match status" value="1"/>
</dbReference>
<keyword evidence="4" id="KW-0493">Microtubule</keyword>
<feature type="domain" description="Dynein heavy chain ATP-binding dynein motor region" evidence="17">
    <location>
        <begin position="1128"/>
        <end position="1348"/>
    </location>
</feature>
<evidence type="ECO:0000256" key="2">
    <source>
        <dbReference type="ARBA" id="ARBA00008887"/>
    </source>
</evidence>
<feature type="domain" description="Dynein heavy chain hydrolytic ATP-binding dynein motor region" evidence="15">
    <location>
        <begin position="4"/>
        <end position="251"/>
    </location>
</feature>
<evidence type="ECO:0000259" key="19">
    <source>
        <dbReference type="Pfam" id="PF17857"/>
    </source>
</evidence>
<evidence type="ECO:0000256" key="10">
    <source>
        <dbReference type="ARBA" id="ARBA00023069"/>
    </source>
</evidence>
<comment type="similarity">
    <text evidence="2">Belongs to the dynein heavy chain family.</text>
</comment>
<feature type="coiled-coil region" evidence="14">
    <location>
        <begin position="885"/>
        <end position="958"/>
    </location>
</feature>
<dbReference type="InterPro" id="IPR027417">
    <property type="entry name" value="P-loop_NTPase"/>
</dbReference>
<dbReference type="Gene3D" id="1.10.8.710">
    <property type="match status" value="1"/>
</dbReference>
<dbReference type="FunFam" id="1.10.8.1220:FF:000001">
    <property type="entry name" value="Dynein axonemal heavy chain 5"/>
    <property type="match status" value="1"/>
</dbReference>
<feature type="domain" description="Dynein heavy chain coiled coil stalk" evidence="16">
    <location>
        <begin position="876"/>
        <end position="980"/>
    </location>
</feature>
<dbReference type="STRING" id="32507.ENSNBRP00000029793"/>
<dbReference type="Pfam" id="PF12775">
    <property type="entry name" value="AAA_7"/>
    <property type="match status" value="1"/>
</dbReference>
<feature type="domain" description="Dynein heavy chain AAA 5 extension" evidence="18">
    <location>
        <begin position="338"/>
        <end position="455"/>
    </location>
</feature>
<evidence type="ECO:0000256" key="14">
    <source>
        <dbReference type="SAM" id="Coils"/>
    </source>
</evidence>
<dbReference type="GO" id="GO:0051959">
    <property type="term" value="F:dynein light intermediate chain binding"/>
    <property type="evidence" value="ECO:0007669"/>
    <property type="project" value="InterPro"/>
</dbReference>
<dbReference type="InterPro" id="IPR035699">
    <property type="entry name" value="AAA_6"/>
</dbReference>
<evidence type="ECO:0000256" key="7">
    <source>
        <dbReference type="ARBA" id="ARBA00022840"/>
    </source>
</evidence>
<dbReference type="FunFam" id="3.40.50.300:FF:001221">
    <property type="entry name" value="Axonemal dynein heavy chain 8"/>
    <property type="match status" value="1"/>
</dbReference>
<dbReference type="SUPFAM" id="SSF52540">
    <property type="entry name" value="P-loop containing nucleoside triphosphate hydrolases"/>
    <property type="match status" value="3"/>
</dbReference>
<keyword evidence="13" id="KW-0966">Cell projection</keyword>
<keyword evidence="6" id="KW-0547">Nucleotide-binding</keyword>
<dbReference type="Gene3D" id="6.10.140.1060">
    <property type="match status" value="1"/>
</dbReference>
<keyword evidence="3" id="KW-0963">Cytoplasm</keyword>
<evidence type="ECO:0000259" key="16">
    <source>
        <dbReference type="Pfam" id="PF12777"/>
    </source>
</evidence>
<keyword evidence="21" id="KW-1185">Reference proteome</keyword>
<dbReference type="GO" id="GO:0005858">
    <property type="term" value="C:axonemal dynein complex"/>
    <property type="evidence" value="ECO:0007669"/>
    <property type="project" value="TreeGrafter"/>
</dbReference>
<dbReference type="Proteomes" id="UP000261580">
    <property type="component" value="Unassembled WGS sequence"/>
</dbReference>
<reference evidence="20" key="1">
    <citation type="submission" date="2025-08" db="UniProtKB">
        <authorList>
            <consortium name="Ensembl"/>
        </authorList>
    </citation>
    <scope>IDENTIFICATION</scope>
</reference>
<dbReference type="PANTHER" id="PTHR46532">
    <property type="entry name" value="MALE FERTILITY FACTOR KL5"/>
    <property type="match status" value="1"/>
</dbReference>
<proteinExistence type="inferred from homology"/>
<evidence type="ECO:0000256" key="11">
    <source>
        <dbReference type="ARBA" id="ARBA00023175"/>
    </source>
</evidence>
<accession>A0A3Q4I733</accession>
<dbReference type="Pfam" id="PF12774">
    <property type="entry name" value="AAA_6"/>
    <property type="match status" value="1"/>
</dbReference>
<dbReference type="InterPro" id="IPR024743">
    <property type="entry name" value="Dynein_HC_stalk"/>
</dbReference>
<evidence type="ECO:0000313" key="20">
    <source>
        <dbReference type="Ensembl" id="ENSNBRP00000029793.1"/>
    </source>
</evidence>
<dbReference type="GO" id="GO:0005874">
    <property type="term" value="C:microtubule"/>
    <property type="evidence" value="ECO:0007669"/>
    <property type="project" value="UniProtKB-KW"/>
</dbReference>
<dbReference type="Pfam" id="PF12777">
    <property type="entry name" value="MT"/>
    <property type="match status" value="2"/>
</dbReference>
<dbReference type="GO" id="GO:0031514">
    <property type="term" value="C:motile cilium"/>
    <property type="evidence" value="ECO:0007669"/>
    <property type="project" value="UniProtKB-ARBA"/>
</dbReference>
<evidence type="ECO:0000313" key="21">
    <source>
        <dbReference type="Proteomes" id="UP000261580"/>
    </source>
</evidence>
<keyword evidence="11" id="KW-0505">Motor protein</keyword>
<keyword evidence="8" id="KW-0243">Dynein</keyword>
<evidence type="ECO:0000259" key="18">
    <source>
        <dbReference type="Pfam" id="PF17852"/>
    </source>
</evidence>
<evidence type="ECO:0000256" key="3">
    <source>
        <dbReference type="ARBA" id="ARBA00022490"/>
    </source>
</evidence>
<keyword evidence="7" id="KW-0067">ATP-binding</keyword>
<protein>
    <submittedName>
        <fullName evidence="20">Dynein heavy chain 5, axonemal-like</fullName>
    </submittedName>
</protein>
<dbReference type="Pfam" id="PF17852">
    <property type="entry name" value="Dynein_AAA_lid"/>
    <property type="match status" value="1"/>
</dbReference>
<dbReference type="Ensembl" id="ENSNBRT00000030556.1">
    <property type="protein sequence ID" value="ENSNBRP00000029793.1"/>
    <property type="gene ID" value="ENSNBRG00000022649.1"/>
</dbReference>
<dbReference type="GO" id="GO:0005524">
    <property type="term" value="F:ATP binding"/>
    <property type="evidence" value="ECO:0007669"/>
    <property type="project" value="UniProtKB-KW"/>
</dbReference>
<evidence type="ECO:0000256" key="12">
    <source>
        <dbReference type="ARBA" id="ARBA00023212"/>
    </source>
</evidence>
<feature type="coiled-coil region" evidence="14">
    <location>
        <begin position="1051"/>
        <end position="1085"/>
    </location>
</feature>
<keyword evidence="12" id="KW-0206">Cytoskeleton</keyword>
<dbReference type="PANTHER" id="PTHR46532:SF13">
    <property type="entry name" value="CYTOPLASMIC DYNEIN 1 HEAVY CHAIN 1"/>
    <property type="match status" value="1"/>
</dbReference>
<dbReference type="Gene3D" id="3.40.50.300">
    <property type="entry name" value="P-loop containing nucleotide triphosphate hydrolases"/>
    <property type="match status" value="4"/>
</dbReference>
<dbReference type="Gene3D" id="1.20.920.30">
    <property type="match status" value="1"/>
</dbReference>
<evidence type="ECO:0000259" key="17">
    <source>
        <dbReference type="Pfam" id="PF12781"/>
    </source>
</evidence>
<keyword evidence="5" id="KW-0677">Repeat</keyword>
<keyword evidence="9 14" id="KW-0175">Coiled coil</keyword>
<evidence type="ECO:0000256" key="13">
    <source>
        <dbReference type="ARBA" id="ARBA00023273"/>
    </source>
</evidence>
<dbReference type="Pfam" id="PF12781">
    <property type="entry name" value="AAA_9"/>
    <property type="match status" value="1"/>
</dbReference>
<evidence type="ECO:0000259" key="15">
    <source>
        <dbReference type="Pfam" id="PF12774"/>
    </source>
</evidence>
<evidence type="ECO:0000256" key="1">
    <source>
        <dbReference type="ARBA" id="ARBA00004430"/>
    </source>
</evidence>
<dbReference type="GO" id="GO:0045505">
    <property type="term" value="F:dynein intermediate chain binding"/>
    <property type="evidence" value="ECO:0007669"/>
    <property type="project" value="InterPro"/>
</dbReference>
<dbReference type="Gene3D" id="1.20.920.20">
    <property type="match status" value="2"/>
</dbReference>
<organism evidence="20 21">
    <name type="scientific">Neolamprologus brichardi</name>
    <name type="common">Fairy cichlid</name>
    <name type="synonym">Lamprologus brichardi</name>
    <dbReference type="NCBI Taxonomy" id="32507"/>
    <lineage>
        <taxon>Eukaryota</taxon>
        <taxon>Metazoa</taxon>
        <taxon>Chordata</taxon>
        <taxon>Craniata</taxon>
        <taxon>Vertebrata</taxon>
        <taxon>Euteleostomi</taxon>
        <taxon>Actinopterygii</taxon>
        <taxon>Neopterygii</taxon>
        <taxon>Teleostei</taxon>
        <taxon>Neoteleostei</taxon>
        <taxon>Acanthomorphata</taxon>
        <taxon>Ovalentaria</taxon>
        <taxon>Cichlomorphae</taxon>
        <taxon>Cichliformes</taxon>
        <taxon>Cichlidae</taxon>
        <taxon>African cichlids</taxon>
        <taxon>Pseudocrenilabrinae</taxon>
        <taxon>Lamprologini</taxon>
        <taxon>Neolamprologus</taxon>
    </lineage>
</organism>
<dbReference type="InterPro" id="IPR041589">
    <property type="entry name" value="DNAH3_AAA_lid_1"/>
</dbReference>
<evidence type="ECO:0000256" key="9">
    <source>
        <dbReference type="ARBA" id="ARBA00023054"/>
    </source>
</evidence>
<evidence type="ECO:0000256" key="6">
    <source>
        <dbReference type="ARBA" id="ARBA00022741"/>
    </source>
</evidence>
<dbReference type="GO" id="GO:0007018">
    <property type="term" value="P:microtubule-based movement"/>
    <property type="evidence" value="ECO:0007669"/>
    <property type="project" value="InterPro"/>
</dbReference>
<dbReference type="GeneTree" id="ENSGT00940000164265"/>
<feature type="coiled-coil region" evidence="14">
    <location>
        <begin position="1289"/>
        <end position="1316"/>
    </location>
</feature>
<evidence type="ECO:0000256" key="5">
    <source>
        <dbReference type="ARBA" id="ARBA00022737"/>
    </source>
</evidence>
<dbReference type="FunFam" id="1.10.8.710:FF:000003">
    <property type="entry name" value="Dynein axonemal heavy chain 5"/>
    <property type="match status" value="1"/>
</dbReference>
<dbReference type="InterPro" id="IPR043157">
    <property type="entry name" value="Dynein_AAA1S"/>
</dbReference>
<dbReference type="FunFam" id="1.10.472.130:FF:000009">
    <property type="entry name" value="Dynein heavy chain 5, axonemal"/>
    <property type="match status" value="1"/>
</dbReference>
<keyword evidence="10" id="KW-0969">Cilium</keyword>
<dbReference type="Pfam" id="PF17857">
    <property type="entry name" value="AAA_lid_1"/>
    <property type="match status" value="1"/>
</dbReference>